<sequence length="282" mass="30616">MRCSESPAARRPFVVGDSAINTLETLLDSPNINQAPQNGGSSIAGAPAIPAELVGSPPRFRAPTPFPVDSSEVAGPGPASPEYCPRSPGWRPSGNSPVYQPASTDVLQSSHCFKTDKFACQGLSSNRVIFDDSWADPASWMRNPVVHAPLVDLQPIEVDPLVSNNIRASPEVVPIDTRSNTENNDPASEDHHSNPDFPRIPSPIHRGDYSITELPFLQPHQIGALLTRDVGQAPPHTAVEPAALFHMYTSFVEGFITYSNRSPSTSKFSHLERVALFQHWGR</sequence>
<feature type="compositionally biased region" description="Polar residues" evidence="1">
    <location>
        <begin position="177"/>
        <end position="186"/>
    </location>
</feature>
<feature type="compositionally biased region" description="Polar residues" evidence="1">
    <location>
        <begin position="30"/>
        <end position="41"/>
    </location>
</feature>
<dbReference type="EnsemblFungi" id="PTTG_27234-t43_1">
    <property type="protein sequence ID" value="PTTG_27234-t43_1-p1"/>
    <property type="gene ID" value="PTTG_27234"/>
</dbReference>
<proteinExistence type="predicted"/>
<accession>A0A180GMW4</accession>
<reference evidence="3" key="4">
    <citation type="submission" date="2025-05" db="UniProtKB">
        <authorList>
            <consortium name="EnsemblFungi"/>
        </authorList>
    </citation>
    <scope>IDENTIFICATION</scope>
    <source>
        <strain evidence="3">isolate 1-1 / race 1 (BBBD)</strain>
    </source>
</reference>
<reference evidence="2" key="1">
    <citation type="submission" date="2009-11" db="EMBL/GenBank/DDBJ databases">
        <authorList>
            <consortium name="The Broad Institute Genome Sequencing Platform"/>
            <person name="Ward D."/>
            <person name="Feldgarden M."/>
            <person name="Earl A."/>
            <person name="Young S.K."/>
            <person name="Zeng Q."/>
            <person name="Koehrsen M."/>
            <person name="Alvarado L."/>
            <person name="Berlin A."/>
            <person name="Bochicchio J."/>
            <person name="Borenstein D."/>
            <person name="Chapman S.B."/>
            <person name="Chen Z."/>
            <person name="Engels R."/>
            <person name="Freedman E."/>
            <person name="Gellesch M."/>
            <person name="Goldberg J."/>
            <person name="Griggs A."/>
            <person name="Gujja S."/>
            <person name="Heilman E."/>
            <person name="Heiman D."/>
            <person name="Hepburn T."/>
            <person name="Howarth C."/>
            <person name="Jen D."/>
            <person name="Larson L."/>
            <person name="Lewis B."/>
            <person name="Mehta T."/>
            <person name="Park D."/>
            <person name="Pearson M."/>
            <person name="Roberts A."/>
            <person name="Saif S."/>
            <person name="Shea T."/>
            <person name="Shenoy N."/>
            <person name="Sisk P."/>
            <person name="Stolte C."/>
            <person name="Sykes S."/>
            <person name="Thomson T."/>
            <person name="Walk T."/>
            <person name="White J."/>
            <person name="Yandava C."/>
            <person name="Izard J."/>
            <person name="Baranova O.V."/>
            <person name="Blanton J.M."/>
            <person name="Tanner A.C."/>
            <person name="Dewhirst F.E."/>
            <person name="Haas B."/>
            <person name="Nusbaum C."/>
            <person name="Birren B."/>
        </authorList>
    </citation>
    <scope>NUCLEOTIDE SEQUENCE [LARGE SCALE GENOMIC DNA]</scope>
    <source>
        <strain evidence="2">1-1 BBBD Race 1</strain>
    </source>
</reference>
<gene>
    <name evidence="2" type="ORF">PTTG_27234</name>
</gene>
<keyword evidence="4" id="KW-1185">Reference proteome</keyword>
<evidence type="ECO:0000256" key="1">
    <source>
        <dbReference type="SAM" id="MobiDB-lite"/>
    </source>
</evidence>
<dbReference type="EMBL" id="ADAS02000048">
    <property type="protein sequence ID" value="OAV93642.1"/>
    <property type="molecule type" value="Genomic_DNA"/>
</dbReference>
<feature type="region of interest" description="Disordered" evidence="1">
    <location>
        <begin position="30"/>
        <end position="97"/>
    </location>
</feature>
<evidence type="ECO:0000313" key="2">
    <source>
        <dbReference type="EMBL" id="OAV93642.1"/>
    </source>
</evidence>
<dbReference type="Proteomes" id="UP000005240">
    <property type="component" value="Unassembled WGS sequence"/>
</dbReference>
<feature type="region of interest" description="Disordered" evidence="1">
    <location>
        <begin position="172"/>
        <end position="202"/>
    </location>
</feature>
<dbReference type="AlphaFoldDB" id="A0A180GMW4"/>
<evidence type="ECO:0000313" key="4">
    <source>
        <dbReference type="Proteomes" id="UP000005240"/>
    </source>
</evidence>
<reference evidence="2" key="2">
    <citation type="submission" date="2016-05" db="EMBL/GenBank/DDBJ databases">
        <title>Comparative analysis highlights variable genome content of wheat rusts and divergence of the mating loci.</title>
        <authorList>
            <person name="Cuomo C.A."/>
            <person name="Bakkeren G."/>
            <person name="Szabo L."/>
            <person name="Khalil H."/>
            <person name="Joly D."/>
            <person name="Goldberg J."/>
            <person name="Young S."/>
            <person name="Zeng Q."/>
            <person name="Fellers J."/>
        </authorList>
    </citation>
    <scope>NUCLEOTIDE SEQUENCE [LARGE SCALE GENOMIC DNA]</scope>
    <source>
        <strain evidence="2">1-1 BBBD Race 1</strain>
    </source>
</reference>
<dbReference type="VEuPathDB" id="FungiDB:PTTG_27234"/>
<organism evidence="2">
    <name type="scientific">Puccinia triticina (isolate 1-1 / race 1 (BBBD))</name>
    <name type="common">Brown leaf rust fungus</name>
    <dbReference type="NCBI Taxonomy" id="630390"/>
    <lineage>
        <taxon>Eukaryota</taxon>
        <taxon>Fungi</taxon>
        <taxon>Dikarya</taxon>
        <taxon>Basidiomycota</taxon>
        <taxon>Pucciniomycotina</taxon>
        <taxon>Pucciniomycetes</taxon>
        <taxon>Pucciniales</taxon>
        <taxon>Pucciniaceae</taxon>
        <taxon>Puccinia</taxon>
    </lineage>
</organism>
<name>A0A180GMW4_PUCT1</name>
<protein>
    <submittedName>
        <fullName evidence="2 3">Uncharacterized protein</fullName>
    </submittedName>
</protein>
<reference evidence="3 4" key="3">
    <citation type="journal article" date="2017" name="G3 (Bethesda)">
        <title>Comparative analysis highlights variable genome content of wheat rusts and divergence of the mating loci.</title>
        <authorList>
            <person name="Cuomo C.A."/>
            <person name="Bakkeren G."/>
            <person name="Khalil H.B."/>
            <person name="Panwar V."/>
            <person name="Joly D."/>
            <person name="Linning R."/>
            <person name="Sakthikumar S."/>
            <person name="Song X."/>
            <person name="Adiconis X."/>
            <person name="Fan L."/>
            <person name="Goldberg J.M."/>
            <person name="Levin J.Z."/>
            <person name="Young S."/>
            <person name="Zeng Q."/>
            <person name="Anikster Y."/>
            <person name="Bruce M."/>
            <person name="Wang M."/>
            <person name="Yin C."/>
            <person name="McCallum B."/>
            <person name="Szabo L.J."/>
            <person name="Hulbert S."/>
            <person name="Chen X."/>
            <person name="Fellers J.P."/>
        </authorList>
    </citation>
    <scope>NUCLEOTIDE SEQUENCE</scope>
    <source>
        <strain evidence="4">Isolate 1-1 / race 1 (BBBD)</strain>
        <strain evidence="3">isolate 1-1 / race 1 (BBBD)</strain>
    </source>
</reference>
<evidence type="ECO:0000313" key="3">
    <source>
        <dbReference type="EnsemblFungi" id="PTTG_27234-t43_1-p1"/>
    </source>
</evidence>